<name>V9XQN5_9NOCA</name>
<dbReference type="EMBL" id="CP006997">
    <property type="protein sequence ID" value="AHD24285.1"/>
    <property type="molecule type" value="Genomic_DNA"/>
</dbReference>
<dbReference type="Proteomes" id="UP000018781">
    <property type="component" value="Plasmid unnamed"/>
</dbReference>
<sequence length="34" mass="3754">MDSRYHEMVLASAGDREQRGSKEVPNAYVGGVDE</sequence>
<keyword evidence="2" id="KW-0614">Plasmid</keyword>
<accession>V9XQN5</accession>
<feature type="region of interest" description="Disordered" evidence="1">
    <location>
        <begin position="1"/>
        <end position="34"/>
    </location>
</feature>
<dbReference type="AlphaFoldDB" id="V9XQN5"/>
<organism evidence="2 3">
    <name type="scientific">Rhodococcus pyridinivorans SB3094</name>
    <dbReference type="NCBI Taxonomy" id="1435356"/>
    <lineage>
        <taxon>Bacteria</taxon>
        <taxon>Bacillati</taxon>
        <taxon>Actinomycetota</taxon>
        <taxon>Actinomycetes</taxon>
        <taxon>Mycobacteriales</taxon>
        <taxon>Nocardiaceae</taxon>
        <taxon>Rhodococcus</taxon>
    </lineage>
</organism>
<gene>
    <name evidence="2" type="ORF">Y013_25595</name>
</gene>
<evidence type="ECO:0000313" key="3">
    <source>
        <dbReference type="Proteomes" id="UP000018781"/>
    </source>
</evidence>
<dbReference type="KEGG" id="rpy:Y013_25595"/>
<reference evidence="2 3" key="1">
    <citation type="journal article" date="2014" name="Genome Announc.">
        <title>Complete Genome of Rhodococcus pyridinivorans SB3094, a Methyl-Ethyl-Ketone-Degrading Bacterium Used for Bioaugmentation.</title>
        <authorList>
            <person name="Dueholm M.S."/>
            <person name="Albertsen M."/>
            <person name="D'Imperio S."/>
            <person name="Tale V.P."/>
            <person name="Lewis D."/>
            <person name="Nielsen P.H."/>
            <person name="Nielsen J.L."/>
        </authorList>
    </citation>
    <scope>NUCLEOTIDE SEQUENCE [LARGE SCALE GENOMIC DNA]</scope>
    <source>
        <strain evidence="3">SB3094</strain>
        <plasmid evidence="3">1</plasmid>
    </source>
</reference>
<geneLocation type="plasmid" evidence="3">
    <name>1</name>
</geneLocation>
<dbReference type="HOGENOM" id="CLU_3375627_0_0_11"/>
<evidence type="ECO:0000313" key="2">
    <source>
        <dbReference type="EMBL" id="AHD24285.1"/>
    </source>
</evidence>
<evidence type="ECO:0000256" key="1">
    <source>
        <dbReference type="SAM" id="MobiDB-lite"/>
    </source>
</evidence>
<proteinExistence type="predicted"/>
<protein>
    <submittedName>
        <fullName evidence="2">Uncharacterized protein</fullName>
    </submittedName>
</protein>